<protein>
    <submittedName>
        <fullName evidence="2">Uncharacterized protein</fullName>
    </submittedName>
</protein>
<proteinExistence type="predicted"/>
<reference evidence="2 3" key="1">
    <citation type="submission" date="2024-12" db="EMBL/GenBank/DDBJ databases">
        <title>The unique morphological basis and parallel evolutionary history of personate flowers in Penstemon.</title>
        <authorList>
            <person name="Depatie T.H."/>
            <person name="Wessinger C.A."/>
        </authorList>
    </citation>
    <scope>NUCLEOTIDE SEQUENCE [LARGE SCALE GENOMIC DNA]</scope>
    <source>
        <strain evidence="2">WTNN_2</strain>
        <tissue evidence="2">Leaf</tissue>
    </source>
</reference>
<organism evidence="2 3">
    <name type="scientific">Penstemon smallii</name>
    <dbReference type="NCBI Taxonomy" id="265156"/>
    <lineage>
        <taxon>Eukaryota</taxon>
        <taxon>Viridiplantae</taxon>
        <taxon>Streptophyta</taxon>
        <taxon>Embryophyta</taxon>
        <taxon>Tracheophyta</taxon>
        <taxon>Spermatophyta</taxon>
        <taxon>Magnoliopsida</taxon>
        <taxon>eudicotyledons</taxon>
        <taxon>Gunneridae</taxon>
        <taxon>Pentapetalae</taxon>
        <taxon>asterids</taxon>
        <taxon>lamiids</taxon>
        <taxon>Lamiales</taxon>
        <taxon>Plantaginaceae</taxon>
        <taxon>Cheloneae</taxon>
        <taxon>Penstemon</taxon>
    </lineage>
</organism>
<name>A0ABD3UPG9_9LAMI</name>
<feature type="region of interest" description="Disordered" evidence="1">
    <location>
        <begin position="23"/>
        <end position="49"/>
    </location>
</feature>
<accession>A0ABD3UPG9</accession>
<keyword evidence="3" id="KW-1185">Reference proteome</keyword>
<evidence type="ECO:0000313" key="3">
    <source>
        <dbReference type="Proteomes" id="UP001634393"/>
    </source>
</evidence>
<evidence type="ECO:0000256" key="1">
    <source>
        <dbReference type="SAM" id="MobiDB-lite"/>
    </source>
</evidence>
<dbReference type="EMBL" id="JBJXBP010000001">
    <property type="protein sequence ID" value="KAL3850165.1"/>
    <property type="molecule type" value="Genomic_DNA"/>
</dbReference>
<dbReference type="Proteomes" id="UP001634393">
    <property type="component" value="Unassembled WGS sequence"/>
</dbReference>
<sequence>MERPLALRPLNIQDENVAVNRKKSIVDGKSKSSKPIPKKGGAALESRKALNDITNKSSIHDEASSLNKGLQKNKSNIVKDGCLRNNVSEAEVHLKKKTSLKEKVNIAEEGFLHDHSKCVEAQKASMELNFWDTVLPGHDSADWETNEAKSDVDIGSVDCYTELEELSMSEFFVWFESPPSSPTLWDSPTFDWDLHPVELVLKEEDECHVK</sequence>
<dbReference type="AlphaFoldDB" id="A0ABD3UPG9"/>
<dbReference type="InterPro" id="IPR039326">
    <property type="entry name" value="Patronus"/>
</dbReference>
<dbReference type="PANTHER" id="PTHR35125">
    <property type="entry name" value="NEURON NAVIGATOR 1-LIKE-RELATED"/>
    <property type="match status" value="1"/>
</dbReference>
<gene>
    <name evidence="2" type="ORF">ACJIZ3_012047</name>
</gene>
<dbReference type="PANTHER" id="PTHR35125:SF1">
    <property type="entry name" value="PROTEIN PATRONUS 2"/>
    <property type="match status" value="1"/>
</dbReference>
<comment type="caution">
    <text evidence="2">The sequence shown here is derived from an EMBL/GenBank/DDBJ whole genome shotgun (WGS) entry which is preliminary data.</text>
</comment>
<evidence type="ECO:0000313" key="2">
    <source>
        <dbReference type="EMBL" id="KAL3850165.1"/>
    </source>
</evidence>